<sequence length="39" mass="4233">MVGLGDSYQLSVISSQKKTPHTPHPTPHTPHPTPHNPPL</sequence>
<dbReference type="EMBL" id="CP020771">
    <property type="protein sequence ID" value="ARI81422.1"/>
    <property type="molecule type" value="Genomic_DNA"/>
</dbReference>
<evidence type="ECO:0000313" key="3">
    <source>
        <dbReference type="Proteomes" id="UP000192439"/>
    </source>
</evidence>
<organism evidence="2 3">
    <name type="scientific">Microcystis aeruginosa PCC 7806SL</name>
    <dbReference type="NCBI Taxonomy" id="1903187"/>
    <lineage>
        <taxon>Bacteria</taxon>
        <taxon>Bacillati</taxon>
        <taxon>Cyanobacteriota</taxon>
        <taxon>Cyanophyceae</taxon>
        <taxon>Oscillatoriophycideae</taxon>
        <taxon>Chroococcales</taxon>
        <taxon>Microcystaceae</taxon>
        <taxon>Microcystis</taxon>
    </lineage>
</organism>
<keyword evidence="3" id="KW-1185">Reference proteome</keyword>
<feature type="compositionally biased region" description="Polar residues" evidence="1">
    <location>
        <begin position="8"/>
        <end position="17"/>
    </location>
</feature>
<feature type="region of interest" description="Disordered" evidence="1">
    <location>
        <begin position="1"/>
        <end position="39"/>
    </location>
</feature>
<protein>
    <submittedName>
        <fullName evidence="2">Uncharacterized protein</fullName>
    </submittedName>
</protein>
<name>A0AB33BY94_MICA7</name>
<dbReference type="AlphaFoldDB" id="A0AB33BY94"/>
<feature type="compositionally biased region" description="Pro residues" evidence="1">
    <location>
        <begin position="22"/>
        <end position="39"/>
    </location>
</feature>
<accession>A0AB33BY94</accession>
<dbReference type="Proteomes" id="UP000192439">
    <property type="component" value="Chromosome"/>
</dbReference>
<reference evidence="2 3" key="1">
    <citation type="journal article" date="2018" name="Harmful Algae">
        <title>The highly heterogeneous methylated genomes and diverse restriction-modification systems of bloom-forming Microcystis.</title>
        <authorList>
            <person name="Zhao L."/>
            <person name="Song Y."/>
            <person name="Li L."/>
            <person name="Gan N."/>
            <person name="Brand J.J."/>
            <person name="Song L."/>
        </authorList>
    </citation>
    <scope>NUCLEOTIDE SEQUENCE [LARGE SCALE GENOMIC DNA]</scope>
    <source>
        <strain evidence="2 3">PCC 7806SL</strain>
    </source>
</reference>
<gene>
    <name evidence="2" type="ORF">BH695_2141</name>
</gene>
<evidence type="ECO:0000256" key="1">
    <source>
        <dbReference type="SAM" id="MobiDB-lite"/>
    </source>
</evidence>
<proteinExistence type="predicted"/>
<evidence type="ECO:0000313" key="2">
    <source>
        <dbReference type="EMBL" id="ARI81422.1"/>
    </source>
</evidence>